<organism evidence="1 2">
    <name type="scientific">Embleya hyalina</name>
    <dbReference type="NCBI Taxonomy" id="516124"/>
    <lineage>
        <taxon>Bacteria</taxon>
        <taxon>Bacillati</taxon>
        <taxon>Actinomycetota</taxon>
        <taxon>Actinomycetes</taxon>
        <taxon>Kitasatosporales</taxon>
        <taxon>Streptomycetaceae</taxon>
        <taxon>Embleya</taxon>
    </lineage>
</organism>
<reference evidence="1 2" key="1">
    <citation type="submission" date="2018-12" db="EMBL/GenBank/DDBJ databases">
        <title>Draft genome sequence of Embleya hyalina NBRC 13850T.</title>
        <authorList>
            <person name="Komaki H."/>
            <person name="Hosoyama A."/>
            <person name="Kimura A."/>
            <person name="Ichikawa N."/>
            <person name="Tamura T."/>
        </authorList>
    </citation>
    <scope>NUCLEOTIDE SEQUENCE [LARGE SCALE GENOMIC DNA]</scope>
    <source>
        <strain evidence="1 2">NBRC 13850</strain>
    </source>
</reference>
<protein>
    <submittedName>
        <fullName evidence="1">Uncharacterized protein</fullName>
    </submittedName>
</protein>
<comment type="caution">
    <text evidence="1">The sequence shown here is derived from an EMBL/GenBank/DDBJ whole genome shotgun (WGS) entry which is preliminary data.</text>
</comment>
<keyword evidence="2" id="KW-1185">Reference proteome</keyword>
<proteinExistence type="predicted"/>
<dbReference type="NCBIfam" id="NF047353">
    <property type="entry name" value="tube_lmo2291"/>
    <property type="match status" value="1"/>
</dbReference>
<sequence length="150" mass="16635">MSQRPIDARGWVYQVESVPDTWLDITHVNSFTYNPGENEETAETTWFGSDGYYEEDVMQRGASLSLEGQHATDSVTGAQDPGQAYIDNVWALGLGVASHNRFRFRHETQTSWVVWDATMSPGEKGGGNNDKSSWSVTIRRSGAPMTMVVA</sequence>
<evidence type="ECO:0000313" key="2">
    <source>
        <dbReference type="Proteomes" id="UP000286931"/>
    </source>
</evidence>
<dbReference type="RefSeq" id="WP_126636302.1">
    <property type="nucleotide sequence ID" value="NZ_BIFH01000015.1"/>
</dbReference>
<accession>A0A401YHH4</accession>
<dbReference type="Proteomes" id="UP000286931">
    <property type="component" value="Unassembled WGS sequence"/>
</dbReference>
<dbReference type="EMBL" id="BIFH01000015">
    <property type="protein sequence ID" value="GCD94076.1"/>
    <property type="molecule type" value="Genomic_DNA"/>
</dbReference>
<name>A0A401YHH4_9ACTN</name>
<dbReference type="OrthoDB" id="3531027at2"/>
<dbReference type="AlphaFoldDB" id="A0A401YHH4"/>
<evidence type="ECO:0000313" key="1">
    <source>
        <dbReference type="EMBL" id="GCD94076.1"/>
    </source>
</evidence>
<gene>
    <name evidence="1" type="ORF">EHYA_01732</name>
</gene>